<evidence type="ECO:0000313" key="1">
    <source>
        <dbReference type="EMBL" id="MBX65455.1"/>
    </source>
</evidence>
<dbReference type="AlphaFoldDB" id="A0A2P2QET8"/>
<organism evidence="1">
    <name type="scientific">Rhizophora mucronata</name>
    <name type="common">Asiatic mangrove</name>
    <dbReference type="NCBI Taxonomy" id="61149"/>
    <lineage>
        <taxon>Eukaryota</taxon>
        <taxon>Viridiplantae</taxon>
        <taxon>Streptophyta</taxon>
        <taxon>Embryophyta</taxon>
        <taxon>Tracheophyta</taxon>
        <taxon>Spermatophyta</taxon>
        <taxon>Magnoliopsida</taxon>
        <taxon>eudicotyledons</taxon>
        <taxon>Gunneridae</taxon>
        <taxon>Pentapetalae</taxon>
        <taxon>rosids</taxon>
        <taxon>fabids</taxon>
        <taxon>Malpighiales</taxon>
        <taxon>Rhizophoraceae</taxon>
        <taxon>Rhizophora</taxon>
    </lineage>
</organism>
<sequence>MPLVCARDLLALEKAVALNPIISNAPKLTVSAQI</sequence>
<accession>A0A2P2QET8</accession>
<reference evidence="1" key="1">
    <citation type="submission" date="2018-02" db="EMBL/GenBank/DDBJ databases">
        <title>Rhizophora mucronata_Transcriptome.</title>
        <authorList>
            <person name="Meera S.P."/>
            <person name="Sreeshan A."/>
            <person name="Augustine A."/>
        </authorList>
    </citation>
    <scope>NUCLEOTIDE SEQUENCE</scope>
    <source>
        <tissue evidence="1">Leaf</tissue>
    </source>
</reference>
<name>A0A2P2QET8_RHIMU</name>
<dbReference type="EMBL" id="GGEC01084971">
    <property type="protein sequence ID" value="MBX65455.1"/>
    <property type="molecule type" value="Transcribed_RNA"/>
</dbReference>
<proteinExistence type="predicted"/>
<protein>
    <submittedName>
        <fullName evidence="1">Uncharacterized protein</fullName>
    </submittedName>
</protein>